<feature type="domain" description="SHS2" evidence="8">
    <location>
        <begin position="5"/>
        <end position="191"/>
    </location>
</feature>
<dbReference type="Pfam" id="PF14450">
    <property type="entry name" value="FtsA"/>
    <property type="match status" value="2"/>
</dbReference>
<dbReference type="GO" id="GO:0009898">
    <property type="term" value="C:cytoplasmic side of plasma membrane"/>
    <property type="evidence" value="ECO:0007669"/>
    <property type="project" value="UniProtKB-UniRule"/>
</dbReference>
<evidence type="ECO:0000256" key="2">
    <source>
        <dbReference type="ARBA" id="ARBA00022618"/>
    </source>
</evidence>
<dbReference type="Pfam" id="PF02491">
    <property type="entry name" value="SHS2_FTSA"/>
    <property type="match status" value="1"/>
</dbReference>
<dbReference type="NCBIfam" id="TIGR01174">
    <property type="entry name" value="ftsA"/>
    <property type="match status" value="1"/>
</dbReference>
<dbReference type="Gene3D" id="3.30.420.40">
    <property type="match status" value="2"/>
</dbReference>
<dbReference type="InterPro" id="IPR050696">
    <property type="entry name" value="FtsA/MreB"/>
</dbReference>
<comment type="function">
    <text evidence="5 6">Cell division protein that is involved in the assembly of the Z ring. May serve as a membrane anchor for the Z ring.</text>
</comment>
<gene>
    <name evidence="5 9" type="primary">ftsA</name>
    <name evidence="9" type="ORF">CQA53_02535</name>
</gene>
<comment type="similarity">
    <text evidence="5 6">Belongs to the FtsA/MreB family.</text>
</comment>
<comment type="subcellular location">
    <subcellularLocation>
        <location evidence="5">Cell membrane</location>
        <topology evidence="5">Peripheral membrane protein</topology>
        <orientation evidence="5">Cytoplasmic side</orientation>
    </subcellularLocation>
    <text evidence="5">Localizes to the Z ring in an FtsZ-dependent manner. Targeted to the membrane through a conserved C-terminal amphipathic helix.</text>
</comment>
<dbReference type="SUPFAM" id="SSF53067">
    <property type="entry name" value="Actin-like ATPase domain"/>
    <property type="match status" value="2"/>
</dbReference>
<dbReference type="EMBL" id="NXLQ01000002">
    <property type="protein sequence ID" value="RDU67146.1"/>
    <property type="molecule type" value="Genomic_DNA"/>
</dbReference>
<keyword evidence="1 5" id="KW-1003">Cell membrane</keyword>
<keyword evidence="3 5" id="KW-0472">Membrane</keyword>
<evidence type="ECO:0000256" key="5">
    <source>
        <dbReference type="HAMAP-Rule" id="MF_02033"/>
    </source>
</evidence>
<organism evidence="9 10">
    <name type="scientific">Helicobacter didelphidarum</name>
    <dbReference type="NCBI Taxonomy" id="2040648"/>
    <lineage>
        <taxon>Bacteria</taxon>
        <taxon>Pseudomonadati</taxon>
        <taxon>Campylobacterota</taxon>
        <taxon>Epsilonproteobacteria</taxon>
        <taxon>Campylobacterales</taxon>
        <taxon>Helicobacteraceae</taxon>
        <taxon>Helicobacter</taxon>
    </lineage>
</organism>
<dbReference type="AlphaFoldDB" id="A0A3D8IQG5"/>
<comment type="caution">
    <text evidence="9">The sequence shown here is derived from an EMBL/GenBank/DDBJ whole genome shotgun (WGS) entry which is preliminary data.</text>
</comment>
<feature type="compositionally biased region" description="Basic and acidic residues" evidence="7">
    <location>
        <begin position="433"/>
        <end position="445"/>
    </location>
</feature>
<dbReference type="Proteomes" id="UP000256379">
    <property type="component" value="Unassembled WGS sequence"/>
</dbReference>
<protein>
    <recommendedName>
        <fullName evidence="5 6">Cell division protein FtsA</fullName>
    </recommendedName>
</protein>
<evidence type="ECO:0000256" key="6">
    <source>
        <dbReference type="PIRNR" id="PIRNR003101"/>
    </source>
</evidence>
<evidence type="ECO:0000256" key="4">
    <source>
        <dbReference type="ARBA" id="ARBA00023306"/>
    </source>
</evidence>
<keyword evidence="10" id="KW-1185">Reference proteome</keyword>
<dbReference type="Gene3D" id="3.30.1490.110">
    <property type="match status" value="1"/>
</dbReference>
<accession>A0A3D8IQG5</accession>
<dbReference type="SMART" id="SM00842">
    <property type="entry name" value="FtsA"/>
    <property type="match status" value="1"/>
</dbReference>
<keyword evidence="4 5" id="KW-0131">Cell cycle</keyword>
<dbReference type="PANTHER" id="PTHR32432:SF4">
    <property type="entry name" value="CELL DIVISION PROTEIN FTSA"/>
    <property type="match status" value="1"/>
</dbReference>
<dbReference type="PIRSF" id="PIRSF003101">
    <property type="entry name" value="FtsA"/>
    <property type="match status" value="1"/>
</dbReference>
<dbReference type="RefSeq" id="WP_115542443.1">
    <property type="nucleotide sequence ID" value="NZ_NXLQ01000002.1"/>
</dbReference>
<dbReference type="OrthoDB" id="9810567at2"/>
<evidence type="ECO:0000313" key="10">
    <source>
        <dbReference type="Proteomes" id="UP000256379"/>
    </source>
</evidence>
<sequence length="460" mass="49974">MSRIILGVDIGSTKICSIIAEVRDSTVQIIGTGSRKAQGIKKGAIVNIEQASKAIHTSVEDAKRMAGVNPLKAIISLSGAHTKSFNSSGISNVVKREVNLSVINTALELAKHNAGIPKDYETIHILPYRFKLDDQDYVEDPIGMTGTSLKVEAHIVTVQKASLENLKKSVMLAGVEIENIVLSSYAASIAVLHDDEKELGVVCIDMGANTCELMIYDGNSMRYNDFLGVGSNHISNDIARVLNTPLKIAEEIKIKYGNLLPTESDKANILEVPKIGNSNPNDLVEAPLGLIYSVVGSRVAETLQILARSIEASGLRSHVSGVVLTGGMANLEGMREFAGAVFSPLSVRLARPIEIGGLFDSLKDSSSAVVIGLILYGAGKFTNYEKDSENNIRSKHNALNMIESHDITSKQNTLEDDFQQIDLTDLEEGESSNQERNKNDNVNDERRTLDKLKNWVTNLF</sequence>
<dbReference type="GO" id="GO:0043093">
    <property type="term" value="P:FtsZ-dependent cytokinesis"/>
    <property type="evidence" value="ECO:0007669"/>
    <property type="project" value="UniProtKB-UniRule"/>
</dbReference>
<evidence type="ECO:0000256" key="3">
    <source>
        <dbReference type="ARBA" id="ARBA00023136"/>
    </source>
</evidence>
<dbReference type="InterPro" id="IPR003494">
    <property type="entry name" value="SHS2_FtsA"/>
</dbReference>
<proteinExistence type="inferred from homology"/>
<feature type="region of interest" description="Disordered" evidence="7">
    <location>
        <begin position="425"/>
        <end position="445"/>
    </location>
</feature>
<evidence type="ECO:0000259" key="8">
    <source>
        <dbReference type="SMART" id="SM00842"/>
    </source>
</evidence>
<dbReference type="CDD" id="cd24048">
    <property type="entry name" value="ASKHA_NBD_FtsA"/>
    <property type="match status" value="1"/>
</dbReference>
<dbReference type="InterPro" id="IPR020823">
    <property type="entry name" value="Cell_div_FtsA"/>
</dbReference>
<reference evidence="9 10" key="1">
    <citation type="submission" date="2018-04" db="EMBL/GenBank/DDBJ databases">
        <title>Novel Campyloabacter and Helicobacter Species and Strains.</title>
        <authorList>
            <person name="Mannion A.J."/>
            <person name="Shen Z."/>
            <person name="Fox J.G."/>
        </authorList>
    </citation>
    <scope>NUCLEOTIDE SEQUENCE [LARGE SCALE GENOMIC DNA]</scope>
    <source>
        <strain evidence="9 10">MIT 17-337</strain>
    </source>
</reference>
<dbReference type="HAMAP" id="MF_02033">
    <property type="entry name" value="FtsA"/>
    <property type="match status" value="1"/>
</dbReference>
<name>A0A3D8IQG5_9HELI</name>
<comment type="subunit">
    <text evidence="5">Self-interacts. Interacts with FtsZ.</text>
</comment>
<dbReference type="PANTHER" id="PTHR32432">
    <property type="entry name" value="CELL DIVISION PROTEIN FTSA-RELATED"/>
    <property type="match status" value="1"/>
</dbReference>
<dbReference type="GO" id="GO:0032153">
    <property type="term" value="C:cell division site"/>
    <property type="evidence" value="ECO:0007669"/>
    <property type="project" value="UniProtKB-UniRule"/>
</dbReference>
<evidence type="ECO:0000313" key="9">
    <source>
        <dbReference type="EMBL" id="RDU67146.1"/>
    </source>
</evidence>
<keyword evidence="2 5" id="KW-0132">Cell division</keyword>
<dbReference type="InterPro" id="IPR043129">
    <property type="entry name" value="ATPase_NBD"/>
</dbReference>
<evidence type="ECO:0000256" key="1">
    <source>
        <dbReference type="ARBA" id="ARBA00022475"/>
    </source>
</evidence>
<evidence type="ECO:0000256" key="7">
    <source>
        <dbReference type="SAM" id="MobiDB-lite"/>
    </source>
</evidence>